<dbReference type="Proteomes" id="UP000193920">
    <property type="component" value="Unassembled WGS sequence"/>
</dbReference>
<dbReference type="STRING" id="1754190.A0A1Y1ZHG8"/>
<reference evidence="2 3" key="1">
    <citation type="submission" date="2016-08" db="EMBL/GenBank/DDBJ databases">
        <title>A Parts List for Fungal Cellulosomes Revealed by Comparative Genomics.</title>
        <authorList>
            <consortium name="DOE Joint Genome Institute"/>
            <person name="Haitjema C.H."/>
            <person name="Gilmore S.P."/>
            <person name="Henske J.K."/>
            <person name="Solomon K.V."/>
            <person name="De Groot R."/>
            <person name="Kuo A."/>
            <person name="Mondo S.J."/>
            <person name="Salamov A.A."/>
            <person name="Labutti K."/>
            <person name="Zhao Z."/>
            <person name="Chiniquy J."/>
            <person name="Barry K."/>
            <person name="Brewer H.M."/>
            <person name="Purvine S.O."/>
            <person name="Wright A.T."/>
            <person name="Boxma B."/>
            <person name="Van Alen T."/>
            <person name="Hackstein J.H."/>
            <person name="Baker S.E."/>
            <person name="Grigoriev I.V."/>
            <person name="O'Malley M.A."/>
        </authorList>
    </citation>
    <scope>NUCLEOTIDE SEQUENCE [LARGE SCALE GENOMIC DNA]</scope>
    <source>
        <strain evidence="2 3">G1</strain>
    </source>
</reference>
<dbReference type="EMBL" id="MCOG01000410">
    <property type="protein sequence ID" value="ORY09255.1"/>
    <property type="molecule type" value="Genomic_DNA"/>
</dbReference>
<organism evidence="2 3">
    <name type="scientific">Neocallimastix californiae</name>
    <dbReference type="NCBI Taxonomy" id="1754190"/>
    <lineage>
        <taxon>Eukaryota</taxon>
        <taxon>Fungi</taxon>
        <taxon>Fungi incertae sedis</taxon>
        <taxon>Chytridiomycota</taxon>
        <taxon>Chytridiomycota incertae sedis</taxon>
        <taxon>Neocallimastigomycetes</taxon>
        <taxon>Neocallimastigales</taxon>
        <taxon>Neocallimastigaceae</taxon>
        <taxon>Neocallimastix</taxon>
    </lineage>
</organism>
<evidence type="ECO:0000313" key="3">
    <source>
        <dbReference type="Proteomes" id="UP000193920"/>
    </source>
</evidence>
<feature type="compositionally biased region" description="Low complexity" evidence="1">
    <location>
        <begin position="325"/>
        <end position="340"/>
    </location>
</feature>
<keyword evidence="3" id="KW-1185">Reference proteome</keyword>
<feature type="region of interest" description="Disordered" evidence="1">
    <location>
        <begin position="322"/>
        <end position="341"/>
    </location>
</feature>
<protein>
    <submittedName>
        <fullName evidence="2">Uncharacterized protein</fullName>
    </submittedName>
</protein>
<sequence length="816" mass="96315">MNNGLKPNNDIKGKKQNLNFEKSTLNNKKLKLISSIEENDNEYLKNQIRSLNNYFNEINKNKNGEIKDNYISRNTINNNSDNSGIMNNNFDMMHNSKYSKHCDFFFKIIKSTIKKQYKSKYTIIACIGLELEKRIKESNDLYLKKNNECPSFFIPFKDNFNCIYDFCHNQIKRNRRNALGLRKLMDIYEQFREEASGLPQKLEIVKLCLKYGYTQYLNYISLFNSLNKLYDLYLNNERITENLIKKILGNNNFYKPKYKVIGINDIMREIKFHYIKKLKEKHKISEKLMKEIQNLDFLDDFDKPLALSSEENIIIIDDDDDVKSDSNNSLDKDSNNNIIKENNDLNKDTTIDIKKSTRNQNENNNNYVNFNQKLNEKNKLNIEFNKRIVYSIDGTNNEIGNTVNTINNNIYFDRNINKMDNTNSNNEKEEIKSMKELTSMSNSIKNKSNEKYIKNKIKEKFSKNKFNIMNKNLNENTNYSINNNSDITNSINYNIDINNNDVNKINKNELENEIIINTDYDKNNANDFNKNNDIYNESYSDDEESSDSTEFNNSESFDNEELSENIESSDSIKFIPYNKQYNLRDDSKSLNESKNDNEIKIKIKERKKKRVNISINKNAGHYNLRSNSNVLFTKENNEKPYNIFNLSRNGVFTMSLRSHQKDEINNHPDDINILSMTLRQKLVKDLLFHSNSDLESKKEKASRIRSNSIINFISEKEEKPISRSVSQPNSPINLDQLKNNRENHIEHSKLPENLIENENQRTKYMIRSQTPQNHIKEKQQYPYNVNSQELQNSTEETIQKQRYKKRKITSSIQNSI</sequence>
<evidence type="ECO:0000256" key="1">
    <source>
        <dbReference type="SAM" id="MobiDB-lite"/>
    </source>
</evidence>
<feature type="region of interest" description="Disordered" evidence="1">
    <location>
        <begin position="521"/>
        <end position="565"/>
    </location>
</feature>
<comment type="caution">
    <text evidence="2">The sequence shown here is derived from an EMBL/GenBank/DDBJ whole genome shotgun (WGS) entry which is preliminary data.</text>
</comment>
<proteinExistence type="predicted"/>
<name>A0A1Y1ZHG8_9FUNG</name>
<feature type="compositionally biased region" description="Low complexity" evidence="1">
    <location>
        <begin position="525"/>
        <end position="538"/>
    </location>
</feature>
<gene>
    <name evidence="2" type="ORF">LY90DRAFT_678122</name>
</gene>
<dbReference type="OrthoDB" id="2163140at2759"/>
<evidence type="ECO:0000313" key="2">
    <source>
        <dbReference type="EMBL" id="ORY09255.1"/>
    </source>
</evidence>
<dbReference type="AlphaFoldDB" id="A0A1Y1ZHG8"/>
<accession>A0A1Y1ZHG8</accession>